<dbReference type="Pfam" id="PF13364">
    <property type="entry name" value="BetaGal_ABD2"/>
    <property type="match status" value="2"/>
</dbReference>
<dbReference type="InterPro" id="IPR031330">
    <property type="entry name" value="Gly_Hdrlase_35_cat"/>
</dbReference>
<dbReference type="PANTHER" id="PTHR23421">
    <property type="entry name" value="BETA-GALACTOSIDASE RELATED"/>
    <property type="match status" value="1"/>
</dbReference>
<reference evidence="11" key="1">
    <citation type="journal article" date="2013" name="Genome Announc.">
        <title>Draft genome sequence of the grapevine dieback fungus Eutypa lata UCR-EL1.</title>
        <authorList>
            <person name="Blanco-Ulate B."/>
            <person name="Rolshausen P.E."/>
            <person name="Cantu D."/>
        </authorList>
    </citation>
    <scope>NUCLEOTIDE SEQUENCE [LARGE SCALE GENOMIC DNA]</scope>
    <source>
        <strain evidence="11">UCR-EL1</strain>
    </source>
</reference>
<dbReference type="eggNOG" id="KOG0496">
    <property type="taxonomic scope" value="Eukaryota"/>
</dbReference>
<dbReference type="STRING" id="1287681.M7T455"/>
<dbReference type="Gene3D" id="2.60.120.260">
    <property type="entry name" value="Galactose-binding domain-like"/>
    <property type="match status" value="2"/>
</dbReference>
<keyword evidence="5" id="KW-0378">Hydrolase</keyword>
<gene>
    <name evidence="10" type="ORF">UCREL1_1554</name>
</gene>
<organism evidence="10 11">
    <name type="scientific">Eutypa lata (strain UCR-EL1)</name>
    <name type="common">Grapevine dieback disease fungus</name>
    <name type="synonym">Eutypa armeniacae</name>
    <dbReference type="NCBI Taxonomy" id="1287681"/>
    <lineage>
        <taxon>Eukaryota</taxon>
        <taxon>Fungi</taxon>
        <taxon>Dikarya</taxon>
        <taxon>Ascomycota</taxon>
        <taxon>Pezizomycotina</taxon>
        <taxon>Sordariomycetes</taxon>
        <taxon>Xylariomycetidae</taxon>
        <taxon>Xylariales</taxon>
        <taxon>Diatrypaceae</taxon>
        <taxon>Eutypa</taxon>
    </lineage>
</organism>
<name>M7T455_EUTLA</name>
<dbReference type="Pfam" id="PF01301">
    <property type="entry name" value="Glyco_hydro_35"/>
    <property type="match status" value="1"/>
</dbReference>
<evidence type="ECO:0000256" key="7">
    <source>
        <dbReference type="ARBA" id="ARBA00023295"/>
    </source>
</evidence>
<proteinExistence type="inferred from homology"/>
<evidence type="ECO:0000256" key="5">
    <source>
        <dbReference type="ARBA" id="ARBA00022801"/>
    </source>
</evidence>
<dbReference type="SUPFAM" id="SSF51445">
    <property type="entry name" value="(Trans)glycosidases"/>
    <property type="match status" value="1"/>
</dbReference>
<accession>M7T455</accession>
<dbReference type="FunFam" id="3.20.20.80:FF:000040">
    <property type="entry name" value="Beta-galactosidase A"/>
    <property type="match status" value="1"/>
</dbReference>
<dbReference type="OrthoDB" id="1657402at2759"/>
<dbReference type="Gene3D" id="2.102.20.10">
    <property type="entry name" value="Beta-galactosidase, domain 2"/>
    <property type="match status" value="1"/>
</dbReference>
<keyword evidence="6" id="KW-0325">Glycoprotein</keyword>
<dbReference type="InterPro" id="IPR036833">
    <property type="entry name" value="BetaGal_dom3_sf"/>
</dbReference>
<evidence type="ECO:0000256" key="3">
    <source>
        <dbReference type="ARBA" id="ARBA00012756"/>
    </source>
</evidence>
<keyword evidence="7" id="KW-0326">Glycosidase</keyword>
<evidence type="ECO:0000256" key="1">
    <source>
        <dbReference type="ARBA" id="ARBA00001412"/>
    </source>
</evidence>
<dbReference type="SMART" id="SM01029">
    <property type="entry name" value="BetaGal_dom2"/>
    <property type="match status" value="1"/>
</dbReference>
<dbReference type="InterPro" id="IPR037110">
    <property type="entry name" value="Betagal_dom2_sf"/>
</dbReference>
<dbReference type="Gene3D" id="2.60.390.10">
    <property type="entry name" value="Beta-galactosidase, domain 3"/>
    <property type="match status" value="1"/>
</dbReference>
<dbReference type="KEGG" id="ela:UCREL1_1554"/>
<comment type="similarity">
    <text evidence="2 8">Belongs to the glycosyl hydrolase 35 family.</text>
</comment>
<feature type="domain" description="Beta-galactosidase" evidence="9">
    <location>
        <begin position="342"/>
        <end position="513"/>
    </location>
</feature>
<sequence length="977" mass="106487">MLHYWRYPVPELWKDLLEKVKAAGFNAFSIYNHWGWHNPVPGVIDFESGAHDFTQLLTFAKEIGLYVILRPGPYINAEANAGGFPLWVTTGAYGELRDNDPRYTEAWIPYMTEMAKQVKPHLITNGGNVILYQIENEYSEQWLDIEEKIDNVPVQEYFELLKNNAWDNGVDVPLMHNAPNMNGYSWSKDFSDAKGNVDVVGLDSYPSCWSCNLSECTGTNGEYVPYKTQNYFDYFIVQSPTQPHFMPEFQGGSYNPWGGPQGGCPGDIGADFANIFYRNLIYQRVSAVNLYMLFGGTSWGWHAAPVVATSYDYSSPISESRSIGSKYYETKLLTQFTKIAKDLAMTDRLAITTSELRNPETGAAFYVVMHADTSSSTQETFKLSVNTSEGALTIPQYGGNIAINGHQAKILVTDFQFGSRSLLYSTAEVLTYAVVDGKEVLVLWVPTGESAEFSISGLSNATLTSCDKCANVEIHPTDSSVTVAFTQNAGKSIVTLEDGSKVVLLDRSAAYLFWAPSLSNDPMASPNSTILVHGPYLVRSASIDDQSLSLTGDIANATTISVFAPQAISTITWNGRNLEIASRENGIITAQIEGPKSFELSPLTGWEYTDGLPEIANDYDATGDAWIVANKTKTSNPTTPAPNNPVLYVDDYGIHTGAHIYRATFPSTNIDTSTSTNTTSPPPTGVYIHAIGGLAFGYSAWLNSHFIGSWLGLSYVDEQGITLSFGNATLHEGEENVLVVVMDNSGHDQRAEALNPRGITNATLVGPSGDEKYAFSEWKIAGAAGVGSGGVDPVRGILNEGGFYAERVGLHLPGYPGTEFQAVPVSSTSNSSDDDDNTSLLQVEGAGVRVFRTIVPLAVPEGLDVSISFRLSAPSSPSSSSARRKTNQLRALLFVNGYQYGRFNPYIGNQVDFPVPPGVLNYGGDNTVVVHVWSQSGEGAEVGVGWNVEFVHDTSYDMGFDSAYLRPGWDEGRLVWA</sequence>
<dbReference type="SUPFAM" id="SSF117100">
    <property type="entry name" value="Beta-galactosidase LacA, domain 3"/>
    <property type="match status" value="1"/>
</dbReference>
<evidence type="ECO:0000313" key="11">
    <source>
        <dbReference type="Proteomes" id="UP000012174"/>
    </source>
</evidence>
<dbReference type="GO" id="GO:0004565">
    <property type="term" value="F:beta-galactosidase activity"/>
    <property type="evidence" value="ECO:0007669"/>
    <property type="project" value="UniProtKB-EC"/>
</dbReference>
<dbReference type="InterPro" id="IPR025300">
    <property type="entry name" value="BetaGal_jelly_roll_dom"/>
</dbReference>
<protein>
    <recommendedName>
        <fullName evidence="3">beta-galactosidase</fullName>
        <ecNumber evidence="3">3.2.1.23</ecNumber>
    </recommendedName>
</protein>
<dbReference type="HOGENOM" id="CLU_005732_2_1_1"/>
<dbReference type="PRINTS" id="PR00742">
    <property type="entry name" value="GLHYDRLASE35"/>
</dbReference>
<evidence type="ECO:0000313" key="10">
    <source>
        <dbReference type="EMBL" id="EMR71392.1"/>
    </source>
</evidence>
<dbReference type="Proteomes" id="UP000012174">
    <property type="component" value="Unassembled WGS sequence"/>
</dbReference>
<dbReference type="EMBL" id="KB705645">
    <property type="protein sequence ID" value="EMR71392.1"/>
    <property type="molecule type" value="Genomic_DNA"/>
</dbReference>
<dbReference type="InterPro" id="IPR017853">
    <property type="entry name" value="GH"/>
</dbReference>
<keyword evidence="11" id="KW-1185">Reference proteome</keyword>
<dbReference type="InterPro" id="IPR008979">
    <property type="entry name" value="Galactose-bd-like_sf"/>
</dbReference>
<evidence type="ECO:0000259" key="9">
    <source>
        <dbReference type="SMART" id="SM01029"/>
    </source>
</evidence>
<dbReference type="OMA" id="GGCPGDI"/>
<evidence type="ECO:0000256" key="2">
    <source>
        <dbReference type="ARBA" id="ARBA00009809"/>
    </source>
</evidence>
<dbReference type="GO" id="GO:0005975">
    <property type="term" value="P:carbohydrate metabolic process"/>
    <property type="evidence" value="ECO:0007669"/>
    <property type="project" value="InterPro"/>
</dbReference>
<dbReference type="SUPFAM" id="SSF51011">
    <property type="entry name" value="Glycosyl hydrolase domain"/>
    <property type="match status" value="1"/>
</dbReference>
<dbReference type="Pfam" id="PF10435">
    <property type="entry name" value="BetaGal_dom2"/>
    <property type="match status" value="1"/>
</dbReference>
<dbReference type="AlphaFoldDB" id="M7T455"/>
<keyword evidence="4" id="KW-0732">Signal</keyword>
<dbReference type="FunFam" id="2.102.20.10:FF:000001">
    <property type="entry name" value="Beta-galactosidase A"/>
    <property type="match status" value="1"/>
</dbReference>
<comment type="catalytic activity">
    <reaction evidence="1">
        <text>Hydrolysis of terminal non-reducing beta-D-galactose residues in beta-D-galactosides.</text>
        <dbReference type="EC" id="3.2.1.23"/>
    </reaction>
</comment>
<evidence type="ECO:0000256" key="6">
    <source>
        <dbReference type="ARBA" id="ARBA00023180"/>
    </source>
</evidence>
<evidence type="ECO:0000256" key="4">
    <source>
        <dbReference type="ARBA" id="ARBA00022729"/>
    </source>
</evidence>
<dbReference type="SUPFAM" id="SSF49785">
    <property type="entry name" value="Galactose-binding domain-like"/>
    <property type="match status" value="2"/>
</dbReference>
<evidence type="ECO:0000256" key="8">
    <source>
        <dbReference type="RuleBase" id="RU003679"/>
    </source>
</evidence>
<dbReference type="Pfam" id="PF13363">
    <property type="entry name" value="BetaGal_dom3"/>
    <property type="match status" value="1"/>
</dbReference>
<dbReference type="EC" id="3.2.1.23" evidence="3"/>
<dbReference type="InterPro" id="IPR018954">
    <property type="entry name" value="Betagal_dom2"/>
</dbReference>
<dbReference type="Gene3D" id="3.20.20.80">
    <property type="entry name" value="Glycosidases"/>
    <property type="match status" value="1"/>
</dbReference>
<dbReference type="InterPro" id="IPR025972">
    <property type="entry name" value="BetaGal_dom3"/>
</dbReference>
<dbReference type="InterPro" id="IPR001944">
    <property type="entry name" value="Glycoside_Hdrlase_35"/>
</dbReference>